<accession>A0A382BPB8</accession>
<proteinExistence type="predicted"/>
<dbReference type="AlphaFoldDB" id="A0A382BPB8"/>
<reference evidence="1" key="1">
    <citation type="submission" date="2018-05" db="EMBL/GenBank/DDBJ databases">
        <authorList>
            <person name="Lanie J.A."/>
            <person name="Ng W.-L."/>
            <person name="Kazmierczak K.M."/>
            <person name="Andrzejewski T.M."/>
            <person name="Davidsen T.M."/>
            <person name="Wayne K.J."/>
            <person name="Tettelin H."/>
            <person name="Glass J.I."/>
            <person name="Rusch D."/>
            <person name="Podicherti R."/>
            <person name="Tsui H.-C.T."/>
            <person name="Winkler M.E."/>
        </authorList>
    </citation>
    <scope>NUCLEOTIDE SEQUENCE</scope>
</reference>
<gene>
    <name evidence="1" type="ORF">METZ01_LOCUS168368</name>
</gene>
<protein>
    <submittedName>
        <fullName evidence="1">Uncharacterized protein</fullName>
    </submittedName>
</protein>
<organism evidence="1">
    <name type="scientific">marine metagenome</name>
    <dbReference type="NCBI Taxonomy" id="408172"/>
    <lineage>
        <taxon>unclassified sequences</taxon>
        <taxon>metagenomes</taxon>
        <taxon>ecological metagenomes</taxon>
    </lineage>
</organism>
<dbReference type="EMBL" id="UINC01030699">
    <property type="protein sequence ID" value="SVB15514.1"/>
    <property type="molecule type" value="Genomic_DNA"/>
</dbReference>
<sequence length="318" mass="36417">MRRETKCAIGTCWLAIWFGLATCALGQERTVYYTGFESEQDYDVEFTLIDQDGWLGEGNGGNGLMDNYFEDMGQQAYIGYWPPEEAAEPFTSLWRPVDGIGPEETRITVTMLMMIVDSTNDRRDDFRWTLYNDNVRRLMTLDFDNETRNINYALDDDVFLPTEYGFEHEAVYELKFVMDFASNSWTVSVGEEVLVDSKKLTTTGAALTFGDLGPSWIIRNPEAPGDNYMVFDEYRITAEIRDEIPETPPTLEWAGSLINGRAKLRLGGNATTNYTVEASDDLKNWTSIETTKLEDTWKEVLIDTRGHTQRFYRARAVD</sequence>
<name>A0A382BPB8_9ZZZZ</name>
<evidence type="ECO:0000313" key="1">
    <source>
        <dbReference type="EMBL" id="SVB15514.1"/>
    </source>
</evidence>